<proteinExistence type="predicted"/>
<gene>
    <name evidence="2" type="primary">P0030H07.33</name>
</gene>
<name>Q5ZD77_ORYSJ</name>
<accession>Q5ZD77</accession>
<dbReference type="Proteomes" id="UP000817658">
    <property type="component" value="Chromosome 1"/>
</dbReference>
<feature type="region of interest" description="Disordered" evidence="1">
    <location>
        <begin position="1"/>
        <end position="32"/>
    </location>
</feature>
<dbReference type="AlphaFoldDB" id="Q5ZD77"/>
<reference evidence="2" key="1">
    <citation type="journal article" date="2002" name="Nature">
        <title>The genome sequence and structure of rice chromosome 1.</title>
        <authorList>
            <person name="Sasaki T."/>
            <person name="Matsumoto T."/>
            <person name="Yamamoto K."/>
            <person name="Sakata K."/>
            <person name="Baba T."/>
            <person name="Katayose Y."/>
            <person name="Wu J."/>
            <person name="Niimura Y."/>
            <person name="Cheng Z."/>
            <person name="Nagamura Y."/>
            <person name="Antonio B.A."/>
            <person name="Kanamori H."/>
            <person name="Hosokawa S."/>
            <person name="Masukawa M."/>
            <person name="Arikawa K."/>
            <person name="Chiden Y."/>
            <person name="Hayashi M."/>
            <person name="Okamoto M."/>
            <person name="Ando T."/>
            <person name="Aoki H."/>
            <person name="Arita K."/>
            <person name="Hamada M."/>
            <person name="Harada C."/>
            <person name="Hijishita S."/>
            <person name="Honda M."/>
            <person name="Ichikawa Y."/>
            <person name="Idonuma A."/>
            <person name="Iijima M."/>
            <person name="Ikeda M."/>
            <person name="Ikeno M."/>
            <person name="Itoh S."/>
            <person name="Itoh T."/>
            <person name="Itoh Y."/>
            <person name="Itoh Y."/>
            <person name="Iwabuchi A."/>
            <person name="Kamiya K."/>
            <person name="Karasawa W."/>
            <person name="Katagiri S."/>
            <person name="Kikuta A."/>
            <person name="Kobayashi N."/>
            <person name="Kono I."/>
            <person name="Machita K."/>
            <person name="Maehara T."/>
            <person name="Mizuno H."/>
            <person name="Mizubayashi T."/>
            <person name="Mukai Y."/>
            <person name="Nagasaki H."/>
            <person name="Nakashima M."/>
            <person name="Nakama Y."/>
            <person name="Nakamichi Y."/>
            <person name="Nakamura M."/>
            <person name="Namiki N."/>
            <person name="Negishi M."/>
            <person name="Ohta I."/>
            <person name="Ono N."/>
            <person name="Saji S."/>
            <person name="Sakai K."/>
            <person name="Shibata M."/>
            <person name="Shimokawa T."/>
            <person name="Shomura A."/>
            <person name="Song J."/>
            <person name="Takazaki Y."/>
            <person name="Terasawa K."/>
            <person name="Tsuji K."/>
            <person name="Waki K."/>
            <person name="Yamagata H."/>
            <person name="Yamane H."/>
            <person name="Yoshiki S."/>
            <person name="Yoshihara R."/>
            <person name="Yukawa K."/>
            <person name="Zhong H."/>
            <person name="Iwama H."/>
            <person name="Endo T."/>
            <person name="Ito H."/>
            <person name="Hahn J.H."/>
            <person name="Kim H.I."/>
            <person name="Eun M.Y."/>
            <person name="Yano M."/>
            <person name="Jiang J."/>
            <person name="Gojobori T."/>
        </authorList>
    </citation>
    <scope>NUCLEOTIDE SEQUENCE [LARGE SCALE GENOMIC DNA]</scope>
</reference>
<dbReference type="EMBL" id="AP003045">
    <property type="protein sequence ID" value="BAD61350.1"/>
    <property type="molecule type" value="Genomic_DNA"/>
</dbReference>
<organism evidence="2">
    <name type="scientific">Oryza sativa subsp. japonica</name>
    <name type="common">Rice</name>
    <dbReference type="NCBI Taxonomy" id="39947"/>
    <lineage>
        <taxon>Eukaryota</taxon>
        <taxon>Viridiplantae</taxon>
        <taxon>Streptophyta</taxon>
        <taxon>Embryophyta</taxon>
        <taxon>Tracheophyta</taxon>
        <taxon>Spermatophyta</taxon>
        <taxon>Magnoliopsida</taxon>
        <taxon>Liliopsida</taxon>
        <taxon>Poales</taxon>
        <taxon>Poaceae</taxon>
        <taxon>BOP clade</taxon>
        <taxon>Oryzoideae</taxon>
        <taxon>Oryzeae</taxon>
        <taxon>Oryzinae</taxon>
        <taxon>Oryza</taxon>
        <taxon>Oryza sativa</taxon>
    </lineage>
</organism>
<evidence type="ECO:0000256" key="1">
    <source>
        <dbReference type="SAM" id="MobiDB-lite"/>
    </source>
</evidence>
<protein>
    <submittedName>
        <fullName evidence="2">Uncharacterized protein</fullName>
    </submittedName>
</protein>
<sequence>MAFSPSPDTHPRRRPAPRSSHPVDPPLHISSPVLECFPTSHSSPGLFPTIQSSSCPLEEGELIEESCLDPIPSEDREEILHGSDIQPPALSLGTARGKETGSLPESISNLHPVQKIPKQIFKQISSPPPPPPPKIVHLPGLFTLVL</sequence>
<evidence type="ECO:0000313" key="2">
    <source>
        <dbReference type="EMBL" id="BAD61350.1"/>
    </source>
</evidence>
<feature type="region of interest" description="Disordered" evidence="1">
    <location>
        <begin position="83"/>
        <end position="109"/>
    </location>
</feature>